<dbReference type="STRING" id="420953.SAMN05192543_11212"/>
<protein>
    <submittedName>
        <fullName evidence="2">TniB protein</fullName>
    </submittedName>
</protein>
<proteinExistence type="predicted"/>
<dbReference type="InterPro" id="IPR008868">
    <property type="entry name" value="TniB"/>
</dbReference>
<feature type="domain" description="AAA+ ATPase" evidence="1">
    <location>
        <begin position="43"/>
        <end position="199"/>
    </location>
</feature>
<evidence type="ECO:0000259" key="1">
    <source>
        <dbReference type="SMART" id="SM00382"/>
    </source>
</evidence>
<gene>
    <name evidence="2" type="ORF">SAMN05192543_11212</name>
</gene>
<dbReference type="InterPro" id="IPR027417">
    <property type="entry name" value="P-loop_NTPase"/>
</dbReference>
<dbReference type="PANTHER" id="PTHR35894">
    <property type="entry name" value="GENERAL SECRETION PATHWAY PROTEIN A-RELATED"/>
    <property type="match status" value="1"/>
</dbReference>
<dbReference type="PROSITE" id="PS00675">
    <property type="entry name" value="SIGMA54_INTERACT_1"/>
    <property type="match status" value="1"/>
</dbReference>
<name>A0A1I3UP89_9BURK</name>
<accession>A0A1I3UP89</accession>
<organism evidence="2 3">
    <name type="scientific">Paraburkholderia megapolitana</name>
    <dbReference type="NCBI Taxonomy" id="420953"/>
    <lineage>
        <taxon>Bacteria</taxon>
        <taxon>Pseudomonadati</taxon>
        <taxon>Pseudomonadota</taxon>
        <taxon>Betaproteobacteria</taxon>
        <taxon>Burkholderiales</taxon>
        <taxon>Burkholderiaceae</taxon>
        <taxon>Paraburkholderia</taxon>
    </lineage>
</organism>
<dbReference type="PANTHER" id="PTHR35894:SF1">
    <property type="entry name" value="PHOSPHORIBULOKINASE _ URIDINE KINASE FAMILY"/>
    <property type="match status" value="1"/>
</dbReference>
<dbReference type="OrthoDB" id="8581376at2"/>
<dbReference type="AlphaFoldDB" id="A0A1I3UP89"/>
<dbReference type="Gene3D" id="3.40.50.300">
    <property type="entry name" value="P-loop containing nucleotide triphosphate hydrolases"/>
    <property type="match status" value="1"/>
</dbReference>
<dbReference type="InterPro" id="IPR025662">
    <property type="entry name" value="Sigma_54_int_dom_ATP-bd_1"/>
</dbReference>
<dbReference type="Pfam" id="PF05621">
    <property type="entry name" value="TniB"/>
    <property type="match status" value="1"/>
</dbReference>
<dbReference type="InterPro" id="IPR052026">
    <property type="entry name" value="ExeA_AAA_ATPase_DNA-bind"/>
</dbReference>
<dbReference type="SUPFAM" id="SSF52540">
    <property type="entry name" value="P-loop containing nucleoside triphosphate hydrolases"/>
    <property type="match status" value="1"/>
</dbReference>
<evidence type="ECO:0000313" key="2">
    <source>
        <dbReference type="EMBL" id="SFJ84735.1"/>
    </source>
</evidence>
<reference evidence="2 3" key="1">
    <citation type="submission" date="2016-10" db="EMBL/GenBank/DDBJ databases">
        <authorList>
            <person name="de Groot N.N."/>
        </authorList>
    </citation>
    <scope>NUCLEOTIDE SEQUENCE [LARGE SCALE GENOMIC DNA]</scope>
    <source>
        <strain evidence="2 3">LMG 23650</strain>
    </source>
</reference>
<dbReference type="EMBL" id="FOQU01000012">
    <property type="protein sequence ID" value="SFJ84735.1"/>
    <property type="molecule type" value="Genomic_DNA"/>
</dbReference>
<dbReference type="RefSeq" id="WP_091019214.1">
    <property type="nucleotide sequence ID" value="NZ_CP041745.1"/>
</dbReference>
<dbReference type="SMART" id="SM00382">
    <property type="entry name" value="AAA"/>
    <property type="match status" value="1"/>
</dbReference>
<dbReference type="Proteomes" id="UP000199548">
    <property type="component" value="Unassembled WGS sequence"/>
</dbReference>
<keyword evidence="3" id="KW-1185">Reference proteome</keyword>
<sequence length="312" mass="35379">MKKNNAKAESSKDIRTAFIKFPHIVRILAALDRLYDYQCDNEDPEHIILLGESGVGKSTLVKRYARQHPRIEHDEYTEVPVLYMRIGPKPTRKALAQKSLEMLGDLLWFRGTEPQLTARFIGLLRTCRVRLVIVDEANHLVDGTGKKTLHTAADWFKCVIDDSKISYVFVGIPRVKRLLATNDQLRGRLREVIQIDRFSVANESAELEFRSALKNFKICMGDLPAIDISGATITRLFAFATDGRVRDICKLLARAVELAYAQPDPGLTDKVLAEAFRTVIYSGAPDNRNPFHETFNEMPLVKNDEPFAPEDH</sequence>
<evidence type="ECO:0000313" key="3">
    <source>
        <dbReference type="Proteomes" id="UP000199548"/>
    </source>
</evidence>
<dbReference type="InterPro" id="IPR003593">
    <property type="entry name" value="AAA+_ATPase"/>
</dbReference>